<dbReference type="RefSeq" id="WP_145362556.1">
    <property type="nucleotide sequence ID" value="NZ_CP036268.1"/>
</dbReference>
<dbReference type="GO" id="GO:0009294">
    <property type="term" value="P:DNA-mediated transformation"/>
    <property type="evidence" value="ECO:0007669"/>
    <property type="project" value="InterPro"/>
</dbReference>
<dbReference type="InterPro" id="IPR057666">
    <property type="entry name" value="DrpA_SLOG"/>
</dbReference>
<accession>A0A517QXF2</accession>
<organism evidence="4 5">
    <name type="scientific">Stratiformator vulcanicus</name>
    <dbReference type="NCBI Taxonomy" id="2527980"/>
    <lineage>
        <taxon>Bacteria</taxon>
        <taxon>Pseudomonadati</taxon>
        <taxon>Planctomycetota</taxon>
        <taxon>Planctomycetia</taxon>
        <taxon>Planctomycetales</taxon>
        <taxon>Planctomycetaceae</taxon>
        <taxon>Stratiformator</taxon>
    </lineage>
</organism>
<proteinExistence type="inferred from homology"/>
<comment type="similarity">
    <text evidence="1">Belongs to the DprA/Smf family.</text>
</comment>
<gene>
    <name evidence="4" type="ORF">Pan189_07020</name>
</gene>
<dbReference type="Gene3D" id="3.40.50.450">
    <property type="match status" value="1"/>
</dbReference>
<dbReference type="InterPro" id="IPR003488">
    <property type="entry name" value="DprA"/>
</dbReference>
<feature type="domain" description="Helix-hairpin-helix DNA-binding motif class 1" evidence="3">
    <location>
        <begin position="10"/>
        <end position="29"/>
    </location>
</feature>
<dbReference type="Pfam" id="PF14520">
    <property type="entry name" value="HHH_5"/>
    <property type="match status" value="1"/>
</dbReference>
<dbReference type="PANTHER" id="PTHR43022:SF1">
    <property type="entry name" value="PROTEIN SMF"/>
    <property type="match status" value="1"/>
</dbReference>
<dbReference type="KEGG" id="svp:Pan189_07020"/>
<protein>
    <recommendedName>
        <fullName evidence="3">Helix-hairpin-helix DNA-binding motif class 1 domain-containing protein</fullName>
    </recommendedName>
</protein>
<dbReference type="GO" id="GO:0006281">
    <property type="term" value="P:DNA repair"/>
    <property type="evidence" value="ECO:0007669"/>
    <property type="project" value="InterPro"/>
</dbReference>
<keyword evidence="5" id="KW-1185">Reference proteome</keyword>
<dbReference type="InterPro" id="IPR041614">
    <property type="entry name" value="DprA_WH"/>
</dbReference>
<evidence type="ECO:0000259" key="3">
    <source>
        <dbReference type="SMART" id="SM00278"/>
    </source>
</evidence>
<dbReference type="SUPFAM" id="SSF47781">
    <property type="entry name" value="RuvA domain 2-like"/>
    <property type="match status" value="1"/>
</dbReference>
<dbReference type="SUPFAM" id="SSF102405">
    <property type="entry name" value="MCP/YpsA-like"/>
    <property type="match status" value="1"/>
</dbReference>
<dbReference type="EMBL" id="CP036268">
    <property type="protein sequence ID" value="QDT36346.1"/>
    <property type="molecule type" value="Genomic_DNA"/>
</dbReference>
<evidence type="ECO:0000313" key="4">
    <source>
        <dbReference type="EMBL" id="QDT36346.1"/>
    </source>
</evidence>
<feature type="compositionally biased region" description="Basic and acidic residues" evidence="2">
    <location>
        <begin position="299"/>
        <end position="320"/>
    </location>
</feature>
<evidence type="ECO:0000256" key="1">
    <source>
        <dbReference type="ARBA" id="ARBA00006525"/>
    </source>
</evidence>
<dbReference type="PANTHER" id="PTHR43022">
    <property type="entry name" value="PROTEIN SMF"/>
    <property type="match status" value="1"/>
</dbReference>
<dbReference type="InterPro" id="IPR036388">
    <property type="entry name" value="WH-like_DNA-bd_sf"/>
</dbReference>
<reference evidence="4 5" key="1">
    <citation type="submission" date="2019-02" db="EMBL/GenBank/DDBJ databases">
        <title>Deep-cultivation of Planctomycetes and their phenomic and genomic characterization uncovers novel biology.</title>
        <authorList>
            <person name="Wiegand S."/>
            <person name="Jogler M."/>
            <person name="Boedeker C."/>
            <person name="Pinto D."/>
            <person name="Vollmers J."/>
            <person name="Rivas-Marin E."/>
            <person name="Kohn T."/>
            <person name="Peeters S.H."/>
            <person name="Heuer A."/>
            <person name="Rast P."/>
            <person name="Oberbeckmann S."/>
            <person name="Bunk B."/>
            <person name="Jeske O."/>
            <person name="Meyerdierks A."/>
            <person name="Storesund J.E."/>
            <person name="Kallscheuer N."/>
            <person name="Luecker S."/>
            <person name="Lage O.M."/>
            <person name="Pohl T."/>
            <person name="Merkel B.J."/>
            <person name="Hornburger P."/>
            <person name="Mueller R.-W."/>
            <person name="Bruemmer F."/>
            <person name="Labrenz M."/>
            <person name="Spormann A.M."/>
            <person name="Op den Camp H."/>
            <person name="Overmann J."/>
            <person name="Amann R."/>
            <person name="Jetten M.S.M."/>
            <person name="Mascher T."/>
            <person name="Medema M.H."/>
            <person name="Devos D.P."/>
            <person name="Kaster A.-K."/>
            <person name="Ovreas L."/>
            <person name="Rohde M."/>
            <person name="Galperin M.Y."/>
            <person name="Jogler C."/>
        </authorList>
    </citation>
    <scope>NUCLEOTIDE SEQUENCE [LARGE SCALE GENOMIC DNA]</scope>
    <source>
        <strain evidence="4 5">Pan189</strain>
    </source>
</reference>
<dbReference type="GO" id="GO:0003677">
    <property type="term" value="F:DNA binding"/>
    <property type="evidence" value="ECO:0007669"/>
    <property type="project" value="InterPro"/>
</dbReference>
<dbReference type="SMART" id="SM00278">
    <property type="entry name" value="HhH1"/>
    <property type="match status" value="2"/>
</dbReference>
<dbReference type="OrthoDB" id="9785707at2"/>
<feature type="domain" description="Helix-hairpin-helix DNA-binding motif class 1" evidence="3">
    <location>
        <begin position="42"/>
        <end position="61"/>
    </location>
</feature>
<sequence length="386" mass="41441">MPDPALIAALRLTLTPGVGPRIRQTLIDAFGAVDRIFAAQRSELLELPGIGPKLADAITAAAQSDEPERELRRCDELGVKLILKGTDEYPAMLSELPDAPPVLYVRGELLPQDQLALAIVGSRGCTYYGQRQTEKIAGGLARAAVTVVSGLARGIDGHAHRAALNAGGRTIAVTATGMETVYPPEHADLSDEITANGAIVTEFRLDQKPLAGLFPQRNRIISGLSLGVILTEASRKSGALHTARHAVEQNREVFAIPGPIDSGASEGCHDLIRDGATLIRGVDDVLEALGPLRESIRVPVTERGRRPKKNDRDEPSEERTVASPAELLLTDQERQVLDAVAAQPEAVDLVLERAAIEPGRTLATLTMLEMKRLVRRLPGNRIVRSS</sequence>
<dbReference type="Proteomes" id="UP000317318">
    <property type="component" value="Chromosome"/>
</dbReference>
<evidence type="ECO:0000313" key="5">
    <source>
        <dbReference type="Proteomes" id="UP000317318"/>
    </source>
</evidence>
<dbReference type="Pfam" id="PF02481">
    <property type="entry name" value="DNA_processg_A"/>
    <property type="match status" value="1"/>
</dbReference>
<name>A0A517QXF2_9PLAN</name>
<dbReference type="Pfam" id="PF17782">
    <property type="entry name" value="WHD_DprA"/>
    <property type="match status" value="1"/>
</dbReference>
<feature type="region of interest" description="Disordered" evidence="2">
    <location>
        <begin position="299"/>
        <end position="323"/>
    </location>
</feature>
<dbReference type="NCBIfam" id="TIGR00732">
    <property type="entry name" value="dprA"/>
    <property type="match status" value="1"/>
</dbReference>
<evidence type="ECO:0000256" key="2">
    <source>
        <dbReference type="SAM" id="MobiDB-lite"/>
    </source>
</evidence>
<dbReference type="InterPro" id="IPR010994">
    <property type="entry name" value="RuvA_2-like"/>
</dbReference>
<dbReference type="InterPro" id="IPR003583">
    <property type="entry name" value="Hlx-hairpin-Hlx_DNA-bd_motif"/>
</dbReference>
<dbReference type="Gene3D" id="1.10.10.10">
    <property type="entry name" value="Winged helix-like DNA-binding domain superfamily/Winged helix DNA-binding domain"/>
    <property type="match status" value="1"/>
</dbReference>
<dbReference type="AlphaFoldDB" id="A0A517QXF2"/>